<evidence type="ECO:0000313" key="1">
    <source>
        <dbReference type="EMBL" id="RON45086.1"/>
    </source>
</evidence>
<organism evidence="1 2">
    <name type="scientific">Pseudomonas frederiksbergensis</name>
    <dbReference type="NCBI Taxonomy" id="104087"/>
    <lineage>
        <taxon>Bacteria</taxon>
        <taxon>Pseudomonadati</taxon>
        <taxon>Pseudomonadota</taxon>
        <taxon>Gammaproteobacteria</taxon>
        <taxon>Pseudomonadales</taxon>
        <taxon>Pseudomonadaceae</taxon>
        <taxon>Pseudomonas</taxon>
    </lineage>
</organism>
<dbReference type="RefSeq" id="WP_123511271.1">
    <property type="nucleotide sequence ID" value="NZ_MOBQ01000019.1"/>
</dbReference>
<comment type="caution">
    <text evidence="1">The sequence shown here is derived from an EMBL/GenBank/DDBJ whole genome shotgun (WGS) entry which is preliminary data.</text>
</comment>
<gene>
    <name evidence="1" type="ORF">BK666_16885</name>
</gene>
<dbReference type="EMBL" id="MOBQ01000019">
    <property type="protein sequence ID" value="RON45086.1"/>
    <property type="molecule type" value="Genomic_DNA"/>
</dbReference>
<dbReference type="OrthoDB" id="7065051at2"/>
<accession>A0A423K2E3</accession>
<sequence>MKKSRPQSQQSSPSQSQLITEATCKIARILIHLSTGASLNRFEAEDLGDHCLNTTISALANRYGLFIQRNYELAPNHWGKPCRVKRYSLPFSEREKARKVLAYLKLIARSTTEG</sequence>
<proteinExistence type="predicted"/>
<protein>
    <submittedName>
        <fullName evidence="1">Uncharacterized protein</fullName>
    </submittedName>
</protein>
<evidence type="ECO:0000313" key="2">
    <source>
        <dbReference type="Proteomes" id="UP000285349"/>
    </source>
</evidence>
<name>A0A423K2E3_9PSED</name>
<reference evidence="1 2" key="1">
    <citation type="submission" date="2016-10" db="EMBL/GenBank/DDBJ databases">
        <title>Comparative genome analysis of multiple Pseudomonas spp. focuses on biocontrol and plant growth promoting traits.</title>
        <authorList>
            <person name="Tao X.-Y."/>
            <person name="Taylor C.G."/>
        </authorList>
    </citation>
    <scope>NUCLEOTIDE SEQUENCE [LARGE SCALE GENOMIC DNA]</scope>
    <source>
        <strain evidence="1 2">37A10</strain>
    </source>
</reference>
<dbReference type="AlphaFoldDB" id="A0A423K2E3"/>
<dbReference type="Proteomes" id="UP000285349">
    <property type="component" value="Unassembled WGS sequence"/>
</dbReference>